<dbReference type="RefSeq" id="WP_212639262.1">
    <property type="nucleotide sequence ID" value="NZ_CP059558.1"/>
</dbReference>
<dbReference type="GeneID" id="70091837"/>
<dbReference type="EMBL" id="CP059558">
    <property type="protein sequence ID" value="QUY37516.1"/>
    <property type="molecule type" value="Genomic_DNA"/>
</dbReference>
<reference evidence="1" key="1">
    <citation type="submission" date="2020-07" db="EMBL/GenBank/DDBJ databases">
        <title>Acinetobacter junii strain YR7 chromosome and plasmid pNDM-YR7.</title>
        <authorList>
            <person name="Tang B."/>
        </authorList>
    </citation>
    <scope>NUCLEOTIDE SEQUENCE</scope>
    <source>
        <strain evidence="1">YR7</strain>
    </source>
</reference>
<proteinExistence type="predicted"/>
<name>A0AAX1MKA4_ACIJU</name>
<organism evidence="1 2">
    <name type="scientific">Acinetobacter junii</name>
    <dbReference type="NCBI Taxonomy" id="40215"/>
    <lineage>
        <taxon>Bacteria</taxon>
        <taxon>Pseudomonadati</taxon>
        <taxon>Pseudomonadota</taxon>
        <taxon>Gammaproteobacteria</taxon>
        <taxon>Moraxellales</taxon>
        <taxon>Moraxellaceae</taxon>
        <taxon>Acinetobacter</taxon>
    </lineage>
</organism>
<evidence type="ECO:0000313" key="1">
    <source>
        <dbReference type="EMBL" id="QUY37516.1"/>
    </source>
</evidence>
<dbReference type="Proteomes" id="UP000679388">
    <property type="component" value="Chromosome"/>
</dbReference>
<dbReference type="AlphaFoldDB" id="A0AAX1MKA4"/>
<protein>
    <recommendedName>
        <fullName evidence="3">Lipoprotein</fullName>
    </recommendedName>
</protein>
<dbReference type="PROSITE" id="PS51257">
    <property type="entry name" value="PROKAR_LIPOPROTEIN"/>
    <property type="match status" value="1"/>
</dbReference>
<gene>
    <name evidence="1" type="ORF">H2677_04860</name>
</gene>
<evidence type="ECO:0008006" key="3">
    <source>
        <dbReference type="Google" id="ProtNLM"/>
    </source>
</evidence>
<sequence length="298" mass="33295">MKNKLFTTIFYSSIILLTACGGGSDGSSNGTSTQSKEKIDYTKAESIESIYEPIISLSQENDNIALIGTEFAENIYYGIYAGNNFRCSKGSFTKNSDKSITFNDCEFMDYINDDSSSITRLGIFTISGSVNSKVISSTDSARYETSLKNFKIIPPSDSTITFNGDFVSKYTRSSTQYQIKEMVLSVFDDETKKTQQLMINNYQLNVNNLMLTALGNIQGTPESKFFSVNFKSDVRFENDTDKIAFYPNFAEIMIEDTNNIKNTIKISNTSNYKALISAYADGITVTGFPKTVEWDELN</sequence>
<accession>A0AAX1MKA4</accession>
<evidence type="ECO:0000313" key="2">
    <source>
        <dbReference type="Proteomes" id="UP000679388"/>
    </source>
</evidence>